<evidence type="ECO:0000313" key="2">
    <source>
        <dbReference type="Proteomes" id="UP001144978"/>
    </source>
</evidence>
<accession>A0ACC1NCI4</accession>
<dbReference type="Proteomes" id="UP001144978">
    <property type="component" value="Unassembled WGS sequence"/>
</dbReference>
<keyword evidence="2" id="KW-1185">Reference proteome</keyword>
<proteinExistence type="predicted"/>
<protein>
    <submittedName>
        <fullName evidence="1">Uncharacterized protein</fullName>
    </submittedName>
</protein>
<gene>
    <name evidence="1" type="ORF">NUW54_g11473</name>
</gene>
<organism evidence="1 2">
    <name type="scientific">Trametes sanguinea</name>
    <dbReference type="NCBI Taxonomy" id="158606"/>
    <lineage>
        <taxon>Eukaryota</taxon>
        <taxon>Fungi</taxon>
        <taxon>Dikarya</taxon>
        <taxon>Basidiomycota</taxon>
        <taxon>Agaricomycotina</taxon>
        <taxon>Agaricomycetes</taxon>
        <taxon>Polyporales</taxon>
        <taxon>Polyporaceae</taxon>
        <taxon>Trametes</taxon>
    </lineage>
</organism>
<sequence>MTTVGPEPASHAIATGLSEGPSQTGVASDREVSSSWPQRETVRGYGDRKHYDYDDRLDGISKLRCILSTAFRPSPDMNDEHVVREAAGARFPACATSSRNFKRDPVLSERLRDALIYGYQHVGARYESLYRRSPGTNPLTRSEAILFAEELRQLDRVLGHVWTDRSSSVETTYFIDEKDYNIVRIHGCFSAPLSQVRWAGLYCSGVLVGMGG</sequence>
<comment type="caution">
    <text evidence="1">The sequence shown here is derived from an EMBL/GenBank/DDBJ whole genome shotgun (WGS) entry which is preliminary data.</text>
</comment>
<reference evidence="1" key="1">
    <citation type="submission" date="2022-08" db="EMBL/GenBank/DDBJ databases">
        <title>Genome Sequence of Pycnoporus sanguineus.</title>
        <authorList>
            <person name="Buettner E."/>
        </authorList>
    </citation>
    <scope>NUCLEOTIDE SEQUENCE</scope>
    <source>
        <strain evidence="1">CG-C14</strain>
    </source>
</reference>
<name>A0ACC1NCI4_9APHY</name>
<evidence type="ECO:0000313" key="1">
    <source>
        <dbReference type="EMBL" id="KAJ2977032.1"/>
    </source>
</evidence>
<dbReference type="EMBL" id="JANSHE010004493">
    <property type="protein sequence ID" value="KAJ2977032.1"/>
    <property type="molecule type" value="Genomic_DNA"/>
</dbReference>